<dbReference type="Proteomes" id="UP000025171">
    <property type="component" value="Unassembled WGS sequence"/>
</dbReference>
<feature type="transmembrane region" description="Helical" evidence="6">
    <location>
        <begin position="152"/>
        <end position="178"/>
    </location>
</feature>
<keyword evidence="2" id="KW-1003">Cell membrane</keyword>
<feature type="transmembrane region" description="Helical" evidence="6">
    <location>
        <begin position="263"/>
        <end position="281"/>
    </location>
</feature>
<keyword evidence="9" id="KW-1185">Reference proteome</keyword>
<feature type="transmembrane region" description="Helical" evidence="6">
    <location>
        <begin position="293"/>
        <end position="312"/>
    </location>
</feature>
<feature type="transmembrane region" description="Helical" evidence="6">
    <location>
        <begin position="20"/>
        <end position="42"/>
    </location>
</feature>
<comment type="subcellular location">
    <subcellularLocation>
        <location evidence="1">Cell membrane</location>
        <topology evidence="1">Multi-pass membrane protein</topology>
    </subcellularLocation>
</comment>
<dbReference type="InterPro" id="IPR020846">
    <property type="entry name" value="MFS_dom"/>
</dbReference>
<dbReference type="PROSITE" id="PS50850">
    <property type="entry name" value="MFS"/>
    <property type="match status" value="1"/>
</dbReference>
<evidence type="ECO:0000259" key="7">
    <source>
        <dbReference type="PROSITE" id="PS50850"/>
    </source>
</evidence>
<dbReference type="AlphaFoldDB" id="A0A059FFV5"/>
<evidence type="ECO:0000256" key="4">
    <source>
        <dbReference type="ARBA" id="ARBA00022989"/>
    </source>
</evidence>
<dbReference type="InterPro" id="IPR050189">
    <property type="entry name" value="MFS_Efflux_Transporters"/>
</dbReference>
<feature type="transmembrane region" description="Helical" evidence="6">
    <location>
        <begin position="94"/>
        <end position="115"/>
    </location>
</feature>
<dbReference type="PANTHER" id="PTHR43124:SF3">
    <property type="entry name" value="CHLORAMPHENICOL EFFLUX PUMP RV0191"/>
    <property type="match status" value="1"/>
</dbReference>
<dbReference type="eggNOG" id="COG0477">
    <property type="taxonomic scope" value="Bacteria"/>
</dbReference>
<evidence type="ECO:0000256" key="2">
    <source>
        <dbReference type="ARBA" id="ARBA00022475"/>
    </source>
</evidence>
<dbReference type="Pfam" id="PF07690">
    <property type="entry name" value="MFS_1"/>
    <property type="match status" value="1"/>
</dbReference>
<dbReference type="SUPFAM" id="SSF103473">
    <property type="entry name" value="MFS general substrate transporter"/>
    <property type="match status" value="1"/>
</dbReference>
<evidence type="ECO:0000313" key="8">
    <source>
        <dbReference type="EMBL" id="KCZ89499.1"/>
    </source>
</evidence>
<evidence type="ECO:0000256" key="3">
    <source>
        <dbReference type="ARBA" id="ARBA00022692"/>
    </source>
</evidence>
<feature type="transmembrane region" description="Helical" evidence="6">
    <location>
        <begin position="62"/>
        <end position="82"/>
    </location>
</feature>
<sequence>MVDTPDSFIHKPASMTQPAAPLSTPVLAFALLIIGTTLGIAGTDLVLPAVPGLPDTLGGSQAMAQLVLAAFVAGGCVGLVLYGELGAHFDQRNLLVLSFIAYAIISLACVLAPSLPVLVGLRFAQGLTGSAAAVFAPGMIRALFSEARAVHALGVMASVESLVPALAPVIGVWLLVAFGWKSSFILIGGLSCVVAALVAMLRHRLPPPDPTRGAGSYLRLATSPVFLRYALSQAFTLGGLLIFVFGAPAMITKGLDGTLNDFIIMQVTGITVFIIGSNVAGRLADRFGAEPMIVFGTWLSAAGLVALAAYGLVGGTHPLALAILFVPVNLGLGLRGPPGFFRAILAANGDDARGAALVLVAILSTTAAGTAVAAPFVTLGIAPLAAIAAAVSCGSALCLLALPKLPG</sequence>
<dbReference type="Gene3D" id="1.20.1720.10">
    <property type="entry name" value="Multidrug resistance protein D"/>
    <property type="match status" value="1"/>
</dbReference>
<reference evidence="8 9" key="1">
    <citation type="journal article" date="2014" name="Antonie Van Leeuwenhoek">
        <title>Hyphomonas beringensis sp. nov. and Hyphomonas chukchiensis sp. nov., isolated from surface seawater of the Bering Sea and Chukchi Sea.</title>
        <authorList>
            <person name="Li C."/>
            <person name="Lai Q."/>
            <person name="Li G."/>
            <person name="Dong C."/>
            <person name="Wang J."/>
            <person name="Liao Y."/>
            <person name="Shao Z."/>
        </authorList>
    </citation>
    <scope>NUCLEOTIDE SEQUENCE [LARGE SCALE GENOMIC DNA]</scope>
    <source>
        <strain evidence="8 9">MHS-2</strain>
    </source>
</reference>
<proteinExistence type="predicted"/>
<comment type="caution">
    <text evidence="8">The sequence shown here is derived from an EMBL/GenBank/DDBJ whole genome shotgun (WGS) entry which is preliminary data.</text>
</comment>
<keyword evidence="4 6" id="KW-1133">Transmembrane helix</keyword>
<dbReference type="GO" id="GO:0022857">
    <property type="term" value="F:transmembrane transporter activity"/>
    <property type="evidence" value="ECO:0007669"/>
    <property type="project" value="InterPro"/>
</dbReference>
<dbReference type="PATRIC" id="fig|1280950.3.peg.2975"/>
<feature type="transmembrane region" description="Helical" evidence="6">
    <location>
        <begin position="184"/>
        <end position="205"/>
    </location>
</feature>
<dbReference type="InterPro" id="IPR036259">
    <property type="entry name" value="MFS_trans_sf"/>
</dbReference>
<organism evidence="8 9">
    <name type="scientific">Hyphomonas johnsonii MHS-2</name>
    <dbReference type="NCBI Taxonomy" id="1280950"/>
    <lineage>
        <taxon>Bacteria</taxon>
        <taxon>Pseudomonadati</taxon>
        <taxon>Pseudomonadota</taxon>
        <taxon>Alphaproteobacteria</taxon>
        <taxon>Hyphomonadales</taxon>
        <taxon>Hyphomonadaceae</taxon>
        <taxon>Hyphomonas</taxon>
    </lineage>
</organism>
<protein>
    <submittedName>
        <fullName evidence="8">Permease,MFS</fullName>
    </submittedName>
</protein>
<dbReference type="EMBL" id="ARYK01000008">
    <property type="protein sequence ID" value="KCZ89499.1"/>
    <property type="molecule type" value="Genomic_DNA"/>
</dbReference>
<dbReference type="STRING" id="1280950.HJO_14812"/>
<feature type="transmembrane region" description="Helical" evidence="6">
    <location>
        <begin position="380"/>
        <end position="402"/>
    </location>
</feature>
<feature type="transmembrane region" description="Helical" evidence="6">
    <location>
        <begin position="355"/>
        <end position="374"/>
    </location>
</feature>
<feature type="transmembrane region" description="Helical" evidence="6">
    <location>
        <begin position="318"/>
        <end position="334"/>
    </location>
</feature>
<feature type="transmembrane region" description="Helical" evidence="6">
    <location>
        <begin position="226"/>
        <end position="251"/>
    </location>
</feature>
<evidence type="ECO:0000313" key="9">
    <source>
        <dbReference type="Proteomes" id="UP000025171"/>
    </source>
</evidence>
<accession>A0A059FFV5</accession>
<evidence type="ECO:0000256" key="6">
    <source>
        <dbReference type="SAM" id="Phobius"/>
    </source>
</evidence>
<evidence type="ECO:0000256" key="5">
    <source>
        <dbReference type="ARBA" id="ARBA00023136"/>
    </source>
</evidence>
<evidence type="ECO:0000256" key="1">
    <source>
        <dbReference type="ARBA" id="ARBA00004651"/>
    </source>
</evidence>
<dbReference type="PANTHER" id="PTHR43124">
    <property type="entry name" value="PURINE EFFLUX PUMP PBUE"/>
    <property type="match status" value="1"/>
</dbReference>
<keyword evidence="3 6" id="KW-0812">Transmembrane</keyword>
<feature type="domain" description="Major facilitator superfamily (MFS) profile" evidence="7">
    <location>
        <begin position="23"/>
        <end position="406"/>
    </location>
</feature>
<dbReference type="InterPro" id="IPR011701">
    <property type="entry name" value="MFS"/>
</dbReference>
<gene>
    <name evidence="8" type="ORF">HJO_14812</name>
</gene>
<keyword evidence="5 6" id="KW-0472">Membrane</keyword>
<feature type="transmembrane region" description="Helical" evidence="6">
    <location>
        <begin position="121"/>
        <end position="140"/>
    </location>
</feature>
<dbReference type="GO" id="GO:0005886">
    <property type="term" value="C:plasma membrane"/>
    <property type="evidence" value="ECO:0007669"/>
    <property type="project" value="UniProtKB-SubCell"/>
</dbReference>
<name>A0A059FFV5_9PROT</name>